<evidence type="ECO:0000313" key="2">
    <source>
        <dbReference type="Proteomes" id="UP000307943"/>
    </source>
</evidence>
<comment type="caution">
    <text evidence="1">The sequence shown here is derived from an EMBL/GenBank/DDBJ whole genome shotgun (WGS) entry which is preliminary data.</text>
</comment>
<dbReference type="SUPFAM" id="SSF56112">
    <property type="entry name" value="Protein kinase-like (PK-like)"/>
    <property type="match status" value="1"/>
</dbReference>
<reference evidence="1 2" key="1">
    <citation type="submission" date="2019-05" db="EMBL/GenBank/DDBJ databases">
        <title>We sequenced the genome of Paenibacillus hemerocallicola KCTC 33185 for further insight into its adaptation and study the phylogeny of Paenibacillus.</title>
        <authorList>
            <person name="Narsing Rao M.P."/>
        </authorList>
    </citation>
    <scope>NUCLEOTIDE SEQUENCE [LARGE SCALE GENOMIC DNA]</scope>
    <source>
        <strain evidence="1 2">KCTC 33185</strain>
    </source>
</reference>
<evidence type="ECO:0000313" key="1">
    <source>
        <dbReference type="EMBL" id="TNJ65918.1"/>
    </source>
</evidence>
<dbReference type="EMBL" id="VDCQ01000014">
    <property type="protein sequence ID" value="TNJ65918.1"/>
    <property type="molecule type" value="Genomic_DNA"/>
</dbReference>
<sequence>MGPSEEILTSFRIAGDIVPLRGGQHTSVRVGNAVLKPVDDTRHAEWLLDVMFRINPRGYRISKPIRSIDGTFVYKGWACTRYEQGADKRGHIKEKLLAAKMLHRDLSHLNIRDVPHSDNPWSRGHRIAWQIDDLPTQTPQESQELIYHLLRRVSLREEYEVQIVHGDLAGNILFDQVSGPLIIDFSPTIAPVEYAEAILACDCIAWQGSKVSELLLLPDNGTYKEMIVRAVVFRLAVSAIFSQGDRHIFLDEYQAFKPIIEWLT</sequence>
<dbReference type="OrthoDB" id="4427130at2"/>
<dbReference type="Proteomes" id="UP000307943">
    <property type="component" value="Unassembled WGS sequence"/>
</dbReference>
<keyword evidence="2" id="KW-1185">Reference proteome</keyword>
<evidence type="ECO:0008006" key="3">
    <source>
        <dbReference type="Google" id="ProtNLM"/>
    </source>
</evidence>
<proteinExistence type="predicted"/>
<gene>
    <name evidence="1" type="ORF">FE784_12090</name>
</gene>
<dbReference type="AlphaFoldDB" id="A0A5C4TA44"/>
<accession>A0A5C4TA44</accession>
<name>A0A5C4TA44_9BACL</name>
<protein>
    <recommendedName>
        <fullName evidence="3">Aminoglycoside phosphotransferase domain-containing protein</fullName>
    </recommendedName>
</protein>
<organism evidence="1 2">
    <name type="scientific">Paenibacillus hemerocallicola</name>
    <dbReference type="NCBI Taxonomy" id="1172614"/>
    <lineage>
        <taxon>Bacteria</taxon>
        <taxon>Bacillati</taxon>
        <taxon>Bacillota</taxon>
        <taxon>Bacilli</taxon>
        <taxon>Bacillales</taxon>
        <taxon>Paenibacillaceae</taxon>
        <taxon>Paenibacillus</taxon>
    </lineage>
</organism>
<dbReference type="InterPro" id="IPR011009">
    <property type="entry name" value="Kinase-like_dom_sf"/>
</dbReference>